<feature type="transmembrane region" description="Helical" evidence="5">
    <location>
        <begin position="17"/>
        <end position="38"/>
    </location>
</feature>
<sequence>MYNKGLFAEWVPKPVQLLLIIVFLLPILVVSGIYTGNLSYMVGSLGSDNAWMVFANYAGVVGMGVSLPIIFRYKLRFHTKFLMVKTLLFLALASFMLATTDSNIVIVSCAFFIGFLKMFALIELILPVMYIISPTGDRPKFYSIFYPMAIIVPQIAGYIMTKVGFDTYWQNANFIMALVMLFLTALALIFMHHKRFDKKVPLYYVDWAGMVLYTVIFLAMAYFIAFAKQENYFKSDNILLATGIVIVGIVLYQINQRLIKRPFVDFGSLKNYNVIHGIMMLFMLGFFLAGSSLQSKITIGVLGFDAVMDNSYNLWMIPGLVLASIYSLKWLGKDKSLKMYLLTGFSAFILYYVFMYFMVSANVSYEQLIIPNIIRGFGMGVLFIGVWLYALSNLSMDATLGAAAVLIVVRTMIGPGVWSLIFGYFDGTWSLEALTNMAGKMDASAYSRETAMSLYRNLNIDALIISTKRLYGVLILLGIAVLAYVSFLHLEGLEKRKIVLLRKRLKGQSTEGYLGKVELTEEEEVKEEATAASAAAL</sequence>
<dbReference type="AlphaFoldDB" id="A0A410G450"/>
<evidence type="ECO:0000313" key="7">
    <source>
        <dbReference type="Proteomes" id="UP000285517"/>
    </source>
</evidence>
<comment type="subcellular location">
    <subcellularLocation>
        <location evidence="1">Membrane</location>
        <topology evidence="1">Multi-pass membrane protein</topology>
    </subcellularLocation>
</comment>
<dbReference type="EMBL" id="CP034951">
    <property type="protein sequence ID" value="QAA82033.1"/>
    <property type="molecule type" value="Genomic_DNA"/>
</dbReference>
<dbReference type="RefSeq" id="WP_128250407.1">
    <property type="nucleotide sequence ID" value="NZ_CP034951.1"/>
</dbReference>
<evidence type="ECO:0008006" key="8">
    <source>
        <dbReference type="Google" id="ProtNLM"/>
    </source>
</evidence>
<dbReference type="PANTHER" id="PTHR23501">
    <property type="entry name" value="MAJOR FACILITATOR SUPERFAMILY"/>
    <property type="match status" value="1"/>
</dbReference>
<dbReference type="OrthoDB" id="1404010at2"/>
<evidence type="ECO:0000256" key="2">
    <source>
        <dbReference type="ARBA" id="ARBA00022692"/>
    </source>
</evidence>
<keyword evidence="4 5" id="KW-0472">Membrane</keyword>
<dbReference type="Proteomes" id="UP000285517">
    <property type="component" value="Chromosome"/>
</dbReference>
<feature type="transmembrane region" description="Helical" evidence="5">
    <location>
        <begin position="82"/>
        <end position="98"/>
    </location>
</feature>
<protein>
    <recommendedName>
        <fullName evidence="8">MFS transporter</fullName>
    </recommendedName>
</protein>
<evidence type="ECO:0000256" key="1">
    <source>
        <dbReference type="ARBA" id="ARBA00004141"/>
    </source>
</evidence>
<feature type="transmembrane region" description="Helical" evidence="5">
    <location>
        <begin position="172"/>
        <end position="191"/>
    </location>
</feature>
<feature type="transmembrane region" description="Helical" evidence="5">
    <location>
        <begin position="402"/>
        <end position="425"/>
    </location>
</feature>
<keyword evidence="2 5" id="KW-0812">Transmembrane</keyword>
<feature type="transmembrane region" description="Helical" evidence="5">
    <location>
        <begin position="104"/>
        <end position="132"/>
    </location>
</feature>
<dbReference type="GO" id="GO:0022857">
    <property type="term" value="F:transmembrane transporter activity"/>
    <property type="evidence" value="ECO:0007669"/>
    <property type="project" value="TreeGrafter"/>
</dbReference>
<feature type="transmembrane region" description="Helical" evidence="5">
    <location>
        <begin position="339"/>
        <end position="357"/>
    </location>
</feature>
<organism evidence="6 7">
    <name type="scientific">Aequorivita ciconiae</name>
    <dbReference type="NCBI Taxonomy" id="2494375"/>
    <lineage>
        <taxon>Bacteria</taxon>
        <taxon>Pseudomonadati</taxon>
        <taxon>Bacteroidota</taxon>
        <taxon>Flavobacteriia</taxon>
        <taxon>Flavobacteriales</taxon>
        <taxon>Flavobacteriaceae</taxon>
        <taxon>Aequorivita</taxon>
    </lineage>
</organism>
<name>A0A410G450_9FLAO</name>
<feature type="transmembrane region" description="Helical" evidence="5">
    <location>
        <begin position="203"/>
        <end position="225"/>
    </location>
</feature>
<keyword evidence="7" id="KW-1185">Reference proteome</keyword>
<feature type="transmembrane region" description="Helical" evidence="5">
    <location>
        <begin position="470"/>
        <end position="490"/>
    </location>
</feature>
<evidence type="ECO:0000256" key="5">
    <source>
        <dbReference type="SAM" id="Phobius"/>
    </source>
</evidence>
<feature type="transmembrane region" description="Helical" evidence="5">
    <location>
        <begin position="50"/>
        <end position="70"/>
    </location>
</feature>
<dbReference type="SUPFAM" id="SSF103473">
    <property type="entry name" value="MFS general substrate transporter"/>
    <property type="match status" value="1"/>
</dbReference>
<evidence type="ECO:0000256" key="3">
    <source>
        <dbReference type="ARBA" id="ARBA00022989"/>
    </source>
</evidence>
<feature type="transmembrane region" description="Helical" evidence="5">
    <location>
        <begin position="237"/>
        <end position="254"/>
    </location>
</feature>
<reference evidence="6 7" key="1">
    <citation type="submission" date="2019-01" db="EMBL/GenBank/DDBJ databases">
        <title>Complete genome sequencing of Aequorivita sp. H23M31.</title>
        <authorList>
            <person name="Bae J.-W."/>
        </authorList>
    </citation>
    <scope>NUCLEOTIDE SEQUENCE [LARGE SCALE GENOMIC DNA]</scope>
    <source>
        <strain evidence="6 7">H23M31</strain>
    </source>
</reference>
<feature type="transmembrane region" description="Helical" evidence="5">
    <location>
        <begin position="313"/>
        <end position="332"/>
    </location>
</feature>
<feature type="transmembrane region" description="Helical" evidence="5">
    <location>
        <begin position="369"/>
        <end position="390"/>
    </location>
</feature>
<dbReference type="GO" id="GO:0005886">
    <property type="term" value="C:plasma membrane"/>
    <property type="evidence" value="ECO:0007669"/>
    <property type="project" value="TreeGrafter"/>
</dbReference>
<keyword evidence="3 5" id="KW-1133">Transmembrane helix</keyword>
<proteinExistence type="predicted"/>
<evidence type="ECO:0000313" key="6">
    <source>
        <dbReference type="EMBL" id="QAA82033.1"/>
    </source>
</evidence>
<accession>A0A410G450</accession>
<dbReference type="InterPro" id="IPR036259">
    <property type="entry name" value="MFS_trans_sf"/>
</dbReference>
<dbReference type="PANTHER" id="PTHR23501:SF5">
    <property type="entry name" value="TRANSPORT PROTEIN"/>
    <property type="match status" value="1"/>
</dbReference>
<dbReference type="Gene3D" id="1.20.1250.20">
    <property type="entry name" value="MFS general substrate transporter like domains"/>
    <property type="match status" value="1"/>
</dbReference>
<dbReference type="KEGG" id="aev:EI546_09990"/>
<gene>
    <name evidence="6" type="ORF">EI546_09990</name>
</gene>
<feature type="transmembrane region" description="Helical" evidence="5">
    <location>
        <begin position="274"/>
        <end position="293"/>
    </location>
</feature>
<evidence type="ECO:0000256" key="4">
    <source>
        <dbReference type="ARBA" id="ARBA00023136"/>
    </source>
</evidence>
<feature type="transmembrane region" description="Helical" evidence="5">
    <location>
        <begin position="144"/>
        <end position="160"/>
    </location>
</feature>